<gene>
    <name evidence="2" type="ORF">BDW42DRAFT_164704</name>
</gene>
<dbReference type="AlphaFoldDB" id="A0A2J5I1A2"/>
<accession>A0A2J5I1A2</accession>
<protein>
    <submittedName>
        <fullName evidence="2">Uncharacterized protein</fullName>
    </submittedName>
</protein>
<reference evidence="3" key="1">
    <citation type="submission" date="2017-12" db="EMBL/GenBank/DDBJ databases">
        <authorList>
            <consortium name="DOE Joint Genome Institute"/>
            <person name="Mondo S.J."/>
            <person name="Kjaerbolling I."/>
            <person name="Vesth T.C."/>
            <person name="Frisvad J.C."/>
            <person name="Nybo J.L."/>
            <person name="Theobald S."/>
            <person name="Kuo A."/>
            <person name="Bowyer P."/>
            <person name="Matsuda Y."/>
            <person name="Lyhne E.K."/>
            <person name="Kogle M.E."/>
            <person name="Clum A."/>
            <person name="Lipzen A."/>
            <person name="Salamov A."/>
            <person name="Ngan C.Y."/>
            <person name="Daum C."/>
            <person name="Chiniquy J."/>
            <person name="Barry K."/>
            <person name="LaButti K."/>
            <person name="Haridas S."/>
            <person name="Simmons B.A."/>
            <person name="Magnuson J.K."/>
            <person name="Mortensen U.H."/>
            <person name="Larsen T.O."/>
            <person name="Grigoriev I.V."/>
            <person name="Baker S.E."/>
            <person name="Andersen M.R."/>
            <person name="Nordberg H.P."/>
            <person name="Cantor M.N."/>
            <person name="Hua S.X."/>
        </authorList>
    </citation>
    <scope>NUCLEOTIDE SEQUENCE [LARGE SCALE GENOMIC DNA]</scope>
    <source>
        <strain evidence="3">IBT 19404</strain>
    </source>
</reference>
<keyword evidence="1" id="KW-0812">Transmembrane</keyword>
<name>A0A2J5I1A2_9EURO</name>
<keyword evidence="1" id="KW-1133">Transmembrane helix</keyword>
<feature type="transmembrane region" description="Helical" evidence="1">
    <location>
        <begin position="12"/>
        <end position="32"/>
    </location>
</feature>
<proteinExistence type="predicted"/>
<dbReference type="EMBL" id="KZ559518">
    <property type="protein sequence ID" value="PLN83575.1"/>
    <property type="molecule type" value="Genomic_DNA"/>
</dbReference>
<dbReference type="Proteomes" id="UP000235023">
    <property type="component" value="Unassembled WGS sequence"/>
</dbReference>
<organism evidence="2 3">
    <name type="scientific">Aspergillus taichungensis</name>
    <dbReference type="NCBI Taxonomy" id="482145"/>
    <lineage>
        <taxon>Eukaryota</taxon>
        <taxon>Fungi</taxon>
        <taxon>Dikarya</taxon>
        <taxon>Ascomycota</taxon>
        <taxon>Pezizomycotina</taxon>
        <taxon>Eurotiomycetes</taxon>
        <taxon>Eurotiomycetidae</taxon>
        <taxon>Eurotiales</taxon>
        <taxon>Aspergillaceae</taxon>
        <taxon>Aspergillus</taxon>
        <taxon>Aspergillus subgen. Circumdati</taxon>
    </lineage>
</organism>
<evidence type="ECO:0000313" key="3">
    <source>
        <dbReference type="Proteomes" id="UP000235023"/>
    </source>
</evidence>
<keyword evidence="3" id="KW-1185">Reference proteome</keyword>
<evidence type="ECO:0000313" key="2">
    <source>
        <dbReference type="EMBL" id="PLN83575.1"/>
    </source>
</evidence>
<keyword evidence="1" id="KW-0472">Membrane</keyword>
<evidence type="ECO:0000256" key="1">
    <source>
        <dbReference type="SAM" id="Phobius"/>
    </source>
</evidence>
<sequence length="80" mass="9293">MSNFPRTMKTVSSIYEVIYSTSAWTWLFLYVFTNPSQTALHRQSLMVWWVSYSRAYFGLLANAAERKTAFGVECRYSCGI</sequence>